<accession>A0ABU7VSL1</accession>
<dbReference type="InterPro" id="IPR001119">
    <property type="entry name" value="SLH_dom"/>
</dbReference>
<sequence length="712" mass="75700">MNNKLLFKVMTTAALLGACALPASAAVTLTDINGSYAEDAINELVEKGIINGKGDGTFDPTGKIQRQDFAILMSKALQLDIGSAPATATFSDVPATHYAYAAVEAAVQAGIIKGQGDGTFGLGQNLSRQDMALIFVRALGVDAAGKGADLKFTDAMQIASYAKDAVAAAVELGLVHGNTDGTFNPTGGAERQAVAAVASQFLKKAEELKNQASAPSEGGDNNTSGTTEPQTPDTPTVNNPANTSGSGSSSGGKSGSGSSNNGGGTTNPGTDPVNTELAYPTFAFSDSRTIAITYNETLDTRYVPTAEDIRVYGKDGSMSYPLTIKGIAIAEKSVVVTLANKLDLDKSVEVTYSSGRQEQHAIRGISGKRSPAITSETVTYRTDDPAALLDKLIQEAQEILDTAQEGNTTGKYPAFAIQSLALSIQSAEYAKNYPGVTADMLKSAINWLEQALTQFENAQVKPLNASLVPSASFVLNNDREEAVLIGDDNFISETDSYDVRNINNLIQIRRGDEQLSTNIVYTRESENSDFKIIIDDSNVGSIQMGSTDSDIELYKSDGGINLTFPAGRIDEGASLLFNIYENGNPEPVQRLTLPITLDETPPTVTESTYSDGVITLVANELLYSEEMDVELRFVMEDSVTGDSIELSHDENDFDSFFQIGEHEFVITLTDQGIAKISDLGAGRFEIRISGLTDFARNELNSGEVITIPVSVR</sequence>
<name>A0ABU7VSL1_9BACL</name>
<feature type="compositionally biased region" description="Polar residues" evidence="1">
    <location>
        <begin position="210"/>
        <end position="241"/>
    </location>
</feature>
<feature type="domain" description="SLH" evidence="3">
    <location>
        <begin position="24"/>
        <end position="85"/>
    </location>
</feature>
<keyword evidence="2" id="KW-0732">Signal</keyword>
<organism evidence="4 5">
    <name type="scientific">Paenibacillus haidiansis</name>
    <dbReference type="NCBI Taxonomy" id="1574488"/>
    <lineage>
        <taxon>Bacteria</taxon>
        <taxon>Bacillati</taxon>
        <taxon>Bacillota</taxon>
        <taxon>Bacilli</taxon>
        <taxon>Bacillales</taxon>
        <taxon>Paenibacillaceae</taxon>
        <taxon>Paenibacillus</taxon>
    </lineage>
</organism>
<dbReference type="Proteomes" id="UP001306950">
    <property type="component" value="Unassembled WGS sequence"/>
</dbReference>
<comment type="caution">
    <text evidence="4">The sequence shown here is derived from an EMBL/GenBank/DDBJ whole genome shotgun (WGS) entry which is preliminary data.</text>
</comment>
<evidence type="ECO:0000259" key="3">
    <source>
        <dbReference type="PROSITE" id="PS51272"/>
    </source>
</evidence>
<evidence type="ECO:0000313" key="4">
    <source>
        <dbReference type="EMBL" id="MEF2966716.1"/>
    </source>
</evidence>
<dbReference type="PROSITE" id="PS51257">
    <property type="entry name" value="PROKAR_LIPOPROTEIN"/>
    <property type="match status" value="1"/>
</dbReference>
<feature type="compositionally biased region" description="Gly residues" evidence="1">
    <location>
        <begin position="248"/>
        <end position="266"/>
    </location>
</feature>
<reference evidence="4 5" key="1">
    <citation type="submission" date="2024-02" db="EMBL/GenBank/DDBJ databases">
        <title>A nitrogen-fixing paenibacillus bacterium.</title>
        <authorList>
            <person name="Zhang W.L."/>
            <person name="Chen S.F."/>
        </authorList>
    </citation>
    <scope>NUCLEOTIDE SEQUENCE [LARGE SCALE GENOMIC DNA]</scope>
    <source>
        <strain evidence="4 5">M1</strain>
    </source>
</reference>
<dbReference type="PANTHER" id="PTHR43308">
    <property type="entry name" value="OUTER MEMBRANE PROTEIN ALPHA-RELATED"/>
    <property type="match status" value="1"/>
</dbReference>
<dbReference type="Pfam" id="PF00395">
    <property type="entry name" value="SLH"/>
    <property type="match status" value="3"/>
</dbReference>
<proteinExistence type="predicted"/>
<dbReference type="EMBL" id="JAZHPZ010000005">
    <property type="protein sequence ID" value="MEF2966716.1"/>
    <property type="molecule type" value="Genomic_DNA"/>
</dbReference>
<dbReference type="RefSeq" id="WP_331846928.1">
    <property type="nucleotide sequence ID" value="NZ_JAZHPZ010000005.1"/>
</dbReference>
<feature type="domain" description="SLH" evidence="3">
    <location>
        <begin position="150"/>
        <end position="212"/>
    </location>
</feature>
<feature type="domain" description="SLH" evidence="3">
    <location>
        <begin position="86"/>
        <end position="149"/>
    </location>
</feature>
<dbReference type="InterPro" id="IPR051465">
    <property type="entry name" value="Cell_Envelope_Struct_Comp"/>
</dbReference>
<dbReference type="Gene3D" id="1.20.1270.90">
    <property type="entry name" value="AF1782-like"/>
    <property type="match status" value="1"/>
</dbReference>
<evidence type="ECO:0000256" key="2">
    <source>
        <dbReference type="SAM" id="SignalP"/>
    </source>
</evidence>
<feature type="chain" id="PRO_5045726860" evidence="2">
    <location>
        <begin position="26"/>
        <end position="712"/>
    </location>
</feature>
<keyword evidence="5" id="KW-1185">Reference proteome</keyword>
<feature type="region of interest" description="Disordered" evidence="1">
    <location>
        <begin position="208"/>
        <end position="274"/>
    </location>
</feature>
<dbReference type="PROSITE" id="PS51272">
    <property type="entry name" value="SLH"/>
    <property type="match status" value="3"/>
</dbReference>
<protein>
    <submittedName>
        <fullName evidence="4">S-layer homology domain-containing protein</fullName>
    </submittedName>
</protein>
<gene>
    <name evidence="4" type="ORF">V3851_12820</name>
</gene>
<evidence type="ECO:0000313" key="5">
    <source>
        <dbReference type="Proteomes" id="UP001306950"/>
    </source>
</evidence>
<dbReference type="PANTHER" id="PTHR43308:SF1">
    <property type="entry name" value="OUTER MEMBRANE PROTEIN ALPHA"/>
    <property type="match status" value="1"/>
</dbReference>
<evidence type="ECO:0000256" key="1">
    <source>
        <dbReference type="SAM" id="MobiDB-lite"/>
    </source>
</evidence>
<feature type="signal peptide" evidence="2">
    <location>
        <begin position="1"/>
        <end position="25"/>
    </location>
</feature>